<keyword evidence="3" id="KW-1185">Reference proteome</keyword>
<sequence length="475" mass="53465">MVDNATDLIDQITPFLLDRNHSPNNLRDMALELESLHQTLTLIKLTIQKYNKTPLGQSLADFIAPEVNRCFAALQGLLGSTDDIRLCLSSTSIGHLWRLVWRVMLRDEFASARKKLSISRQSFQALLFTLHSRKCLGLFQIADANQNHQNQTRLAGRGDKARNGLTDEERREDDAQSVNEELASPASRTNRNVASESYTITKQQEQNDDGTQFFRRIRVICMDDGISPPRSKGLGQNQIGINDVLGHLLCGTQHVADADEQLEAALKSFKMIENWYEARSAPVDAAVAVAMRGARTMGRDYVEAVESSVKVAGHGVAFAADVVILCEHLNQGRDSGIRSFIDEMRMIARLAQSETKTTHGRFGAIRRKLYQLTIEIPAQQQDIKGGQDNHHTQRDLICASKLLRKAFDDIGHLVDGVAKFAHWWSEAESVISTLEKQMFVDRRRISLLQLDKARKGWEAVHDRYEVYSRVVSAMQ</sequence>
<accession>A0A0C3FY13</accession>
<gene>
    <name evidence="2" type="ORF">PILCRDRAFT_784274</name>
</gene>
<feature type="region of interest" description="Disordered" evidence="1">
    <location>
        <begin position="150"/>
        <end position="207"/>
    </location>
</feature>
<dbReference type="HOGENOM" id="CLU_575045_0_0_1"/>
<name>A0A0C3FY13_PILCF</name>
<reference evidence="2 3" key="1">
    <citation type="submission" date="2014-04" db="EMBL/GenBank/DDBJ databases">
        <authorList>
            <consortium name="DOE Joint Genome Institute"/>
            <person name="Kuo A."/>
            <person name="Tarkka M."/>
            <person name="Buscot F."/>
            <person name="Kohler A."/>
            <person name="Nagy L.G."/>
            <person name="Floudas D."/>
            <person name="Copeland A."/>
            <person name="Barry K.W."/>
            <person name="Cichocki N."/>
            <person name="Veneault-Fourrey C."/>
            <person name="LaButti K."/>
            <person name="Lindquist E.A."/>
            <person name="Lipzen A."/>
            <person name="Lundell T."/>
            <person name="Morin E."/>
            <person name="Murat C."/>
            <person name="Sun H."/>
            <person name="Tunlid A."/>
            <person name="Henrissat B."/>
            <person name="Grigoriev I.V."/>
            <person name="Hibbett D.S."/>
            <person name="Martin F."/>
            <person name="Nordberg H.P."/>
            <person name="Cantor M.N."/>
            <person name="Hua S.X."/>
        </authorList>
    </citation>
    <scope>NUCLEOTIDE SEQUENCE [LARGE SCALE GENOMIC DNA]</scope>
    <source>
        <strain evidence="2 3">F 1598</strain>
    </source>
</reference>
<evidence type="ECO:0000313" key="3">
    <source>
        <dbReference type="Proteomes" id="UP000054166"/>
    </source>
</evidence>
<dbReference type="InParanoid" id="A0A0C3FY13"/>
<dbReference type="Proteomes" id="UP000054166">
    <property type="component" value="Unassembled WGS sequence"/>
</dbReference>
<feature type="compositionally biased region" description="Polar residues" evidence="1">
    <location>
        <begin position="186"/>
        <end position="204"/>
    </location>
</feature>
<evidence type="ECO:0000256" key="1">
    <source>
        <dbReference type="SAM" id="MobiDB-lite"/>
    </source>
</evidence>
<dbReference type="EMBL" id="KN832992">
    <property type="protein sequence ID" value="KIM83091.1"/>
    <property type="molecule type" value="Genomic_DNA"/>
</dbReference>
<evidence type="ECO:0000313" key="2">
    <source>
        <dbReference type="EMBL" id="KIM83091.1"/>
    </source>
</evidence>
<reference evidence="3" key="2">
    <citation type="submission" date="2015-01" db="EMBL/GenBank/DDBJ databases">
        <title>Evolutionary Origins and Diversification of the Mycorrhizal Mutualists.</title>
        <authorList>
            <consortium name="DOE Joint Genome Institute"/>
            <consortium name="Mycorrhizal Genomics Consortium"/>
            <person name="Kohler A."/>
            <person name="Kuo A."/>
            <person name="Nagy L.G."/>
            <person name="Floudas D."/>
            <person name="Copeland A."/>
            <person name="Barry K.W."/>
            <person name="Cichocki N."/>
            <person name="Veneault-Fourrey C."/>
            <person name="LaButti K."/>
            <person name="Lindquist E.A."/>
            <person name="Lipzen A."/>
            <person name="Lundell T."/>
            <person name="Morin E."/>
            <person name="Murat C."/>
            <person name="Riley R."/>
            <person name="Ohm R."/>
            <person name="Sun H."/>
            <person name="Tunlid A."/>
            <person name="Henrissat B."/>
            <person name="Grigoriev I.V."/>
            <person name="Hibbett D.S."/>
            <person name="Martin F."/>
        </authorList>
    </citation>
    <scope>NUCLEOTIDE SEQUENCE [LARGE SCALE GENOMIC DNA]</scope>
    <source>
        <strain evidence="3">F 1598</strain>
    </source>
</reference>
<dbReference type="OrthoDB" id="3048355at2759"/>
<protein>
    <recommendedName>
        <fullName evidence="4">Fungal N-terminal domain-containing protein</fullName>
    </recommendedName>
</protein>
<feature type="compositionally biased region" description="Basic and acidic residues" evidence="1">
    <location>
        <begin position="156"/>
        <end position="174"/>
    </location>
</feature>
<dbReference type="STRING" id="765440.A0A0C3FY13"/>
<dbReference type="AlphaFoldDB" id="A0A0C3FY13"/>
<evidence type="ECO:0008006" key="4">
    <source>
        <dbReference type="Google" id="ProtNLM"/>
    </source>
</evidence>
<proteinExistence type="predicted"/>
<organism evidence="2 3">
    <name type="scientific">Piloderma croceum (strain F 1598)</name>
    <dbReference type="NCBI Taxonomy" id="765440"/>
    <lineage>
        <taxon>Eukaryota</taxon>
        <taxon>Fungi</taxon>
        <taxon>Dikarya</taxon>
        <taxon>Basidiomycota</taxon>
        <taxon>Agaricomycotina</taxon>
        <taxon>Agaricomycetes</taxon>
        <taxon>Agaricomycetidae</taxon>
        <taxon>Atheliales</taxon>
        <taxon>Atheliaceae</taxon>
        <taxon>Piloderma</taxon>
    </lineage>
</organism>